<keyword evidence="3" id="KW-0378">Hydrolase</keyword>
<proteinExistence type="inferred from homology"/>
<dbReference type="InterPro" id="IPR001314">
    <property type="entry name" value="Peptidase_S1A"/>
</dbReference>
<dbReference type="PROSITE" id="PS00135">
    <property type="entry name" value="TRYPSIN_SER"/>
    <property type="match status" value="1"/>
</dbReference>
<feature type="domain" description="Peptidase S1" evidence="4">
    <location>
        <begin position="28"/>
        <end position="260"/>
    </location>
</feature>
<accession>A0A7R9KBW7</accession>
<dbReference type="InterPro" id="IPR009003">
    <property type="entry name" value="Peptidase_S1_PA"/>
</dbReference>
<comment type="similarity">
    <text evidence="2">Belongs to the peptidase S1 family. CLIP subfamily.</text>
</comment>
<dbReference type="Gene3D" id="2.40.10.10">
    <property type="entry name" value="Trypsin-like serine proteases"/>
    <property type="match status" value="2"/>
</dbReference>
<name>A0A7R9KBW7_9ACAR</name>
<dbReference type="InterPro" id="IPR033116">
    <property type="entry name" value="TRYPSIN_SER"/>
</dbReference>
<gene>
    <name evidence="5" type="ORF">OSB1V03_LOCUS603</name>
</gene>
<dbReference type="OrthoDB" id="5565075at2759"/>
<evidence type="ECO:0000313" key="5">
    <source>
        <dbReference type="EMBL" id="CAD7620107.1"/>
    </source>
</evidence>
<dbReference type="CDD" id="cd00190">
    <property type="entry name" value="Tryp_SPc"/>
    <property type="match status" value="1"/>
</dbReference>
<protein>
    <recommendedName>
        <fullName evidence="4">Peptidase S1 domain-containing protein</fullName>
    </recommendedName>
</protein>
<dbReference type="GO" id="GO:0004252">
    <property type="term" value="F:serine-type endopeptidase activity"/>
    <property type="evidence" value="ECO:0007669"/>
    <property type="project" value="InterPro"/>
</dbReference>
<dbReference type="Pfam" id="PF00089">
    <property type="entry name" value="Trypsin"/>
    <property type="match status" value="1"/>
</dbReference>
<sequence>MVVLLYVSGEAFGGSRRRCGKSMSATKIVGGKDAEAAWPWMAHVYVCRKWNTARDKCWSCGGSLISNQWVLTAAHCLDKFAEETSIIEVEFRNYDDYDRESNFTVGIKEASRYHNDIALLKLNKPLDLSDSYSYIQPICLPLAKQTIRVGTECMATGWGDTISNVDSQSPKLRQVEIPIVENEDCGWSTNFDPILKLCAGLNGKGICSGDSGGPLNCPLGNGAWVVTGITSTSHNEGCATRPSAFTRVTTFIPWIKNITKLEF</sequence>
<keyword evidence="3" id="KW-0645">Protease</keyword>
<keyword evidence="3" id="KW-0720">Serine protease</keyword>
<dbReference type="SMART" id="SM00020">
    <property type="entry name" value="Tryp_SPc"/>
    <property type="match status" value="1"/>
</dbReference>
<evidence type="ECO:0000313" key="6">
    <source>
        <dbReference type="Proteomes" id="UP000759131"/>
    </source>
</evidence>
<dbReference type="SUPFAM" id="SSF50494">
    <property type="entry name" value="Trypsin-like serine proteases"/>
    <property type="match status" value="1"/>
</dbReference>
<reference evidence="5" key="1">
    <citation type="submission" date="2020-11" db="EMBL/GenBank/DDBJ databases">
        <authorList>
            <person name="Tran Van P."/>
        </authorList>
    </citation>
    <scope>NUCLEOTIDE SEQUENCE</scope>
</reference>
<dbReference type="InterPro" id="IPR043504">
    <property type="entry name" value="Peptidase_S1_PA_chymotrypsin"/>
</dbReference>
<keyword evidence="6" id="KW-1185">Reference proteome</keyword>
<dbReference type="InterPro" id="IPR051487">
    <property type="entry name" value="Ser/Thr_Proteases_Immune/Dev"/>
</dbReference>
<dbReference type="InterPro" id="IPR018114">
    <property type="entry name" value="TRYPSIN_HIS"/>
</dbReference>
<keyword evidence="1" id="KW-1015">Disulfide bond</keyword>
<dbReference type="AlphaFoldDB" id="A0A7R9KBW7"/>
<dbReference type="PROSITE" id="PS50240">
    <property type="entry name" value="TRYPSIN_DOM"/>
    <property type="match status" value="1"/>
</dbReference>
<organism evidence="5">
    <name type="scientific">Medioppia subpectinata</name>
    <dbReference type="NCBI Taxonomy" id="1979941"/>
    <lineage>
        <taxon>Eukaryota</taxon>
        <taxon>Metazoa</taxon>
        <taxon>Ecdysozoa</taxon>
        <taxon>Arthropoda</taxon>
        <taxon>Chelicerata</taxon>
        <taxon>Arachnida</taxon>
        <taxon>Acari</taxon>
        <taxon>Acariformes</taxon>
        <taxon>Sarcoptiformes</taxon>
        <taxon>Oribatida</taxon>
        <taxon>Brachypylina</taxon>
        <taxon>Oppioidea</taxon>
        <taxon>Oppiidae</taxon>
        <taxon>Medioppia</taxon>
    </lineage>
</organism>
<evidence type="ECO:0000259" key="4">
    <source>
        <dbReference type="PROSITE" id="PS50240"/>
    </source>
</evidence>
<dbReference type="Proteomes" id="UP000759131">
    <property type="component" value="Unassembled WGS sequence"/>
</dbReference>
<dbReference type="PANTHER" id="PTHR24256">
    <property type="entry name" value="TRYPTASE-RELATED"/>
    <property type="match status" value="1"/>
</dbReference>
<dbReference type="GO" id="GO:0006508">
    <property type="term" value="P:proteolysis"/>
    <property type="evidence" value="ECO:0007669"/>
    <property type="project" value="UniProtKB-KW"/>
</dbReference>
<dbReference type="PROSITE" id="PS00134">
    <property type="entry name" value="TRYPSIN_HIS"/>
    <property type="match status" value="1"/>
</dbReference>
<evidence type="ECO:0000256" key="1">
    <source>
        <dbReference type="ARBA" id="ARBA00023157"/>
    </source>
</evidence>
<dbReference type="PRINTS" id="PR00722">
    <property type="entry name" value="CHYMOTRYPSIN"/>
</dbReference>
<dbReference type="EMBL" id="OC854705">
    <property type="protein sequence ID" value="CAD7620107.1"/>
    <property type="molecule type" value="Genomic_DNA"/>
</dbReference>
<evidence type="ECO:0000256" key="2">
    <source>
        <dbReference type="ARBA" id="ARBA00024195"/>
    </source>
</evidence>
<dbReference type="InterPro" id="IPR001254">
    <property type="entry name" value="Trypsin_dom"/>
</dbReference>
<dbReference type="EMBL" id="CAJPIZ010000130">
    <property type="protein sequence ID" value="CAG2100537.1"/>
    <property type="molecule type" value="Genomic_DNA"/>
</dbReference>
<evidence type="ECO:0000256" key="3">
    <source>
        <dbReference type="RuleBase" id="RU363034"/>
    </source>
</evidence>